<comment type="caution">
    <text evidence="5">The sequence shown here is derived from an EMBL/GenBank/DDBJ whole genome shotgun (WGS) entry which is preliminary data.</text>
</comment>
<organism evidence="5 6">
    <name type="scientific">Tigriopus californicus</name>
    <name type="common">Marine copepod</name>
    <dbReference type="NCBI Taxonomy" id="6832"/>
    <lineage>
        <taxon>Eukaryota</taxon>
        <taxon>Metazoa</taxon>
        <taxon>Ecdysozoa</taxon>
        <taxon>Arthropoda</taxon>
        <taxon>Crustacea</taxon>
        <taxon>Multicrustacea</taxon>
        <taxon>Hexanauplia</taxon>
        <taxon>Copepoda</taxon>
        <taxon>Harpacticoida</taxon>
        <taxon>Harpacticidae</taxon>
        <taxon>Tigriopus</taxon>
    </lineage>
</organism>
<protein>
    <recommendedName>
        <fullName evidence="4">Peptide chain release factor domain-containing protein</fullName>
    </recommendedName>
</protein>
<evidence type="ECO:0000313" key="5">
    <source>
        <dbReference type="EMBL" id="TRY69949.1"/>
    </source>
</evidence>
<evidence type="ECO:0000259" key="4">
    <source>
        <dbReference type="SMART" id="SM00937"/>
    </source>
</evidence>
<dbReference type="InterPro" id="IPR045853">
    <property type="entry name" value="Pep_chain_release_fac_I_sf"/>
</dbReference>
<reference evidence="5 6" key="1">
    <citation type="journal article" date="2018" name="Nat. Ecol. Evol.">
        <title>Genomic signatures of mitonuclear coevolution across populations of Tigriopus californicus.</title>
        <authorList>
            <person name="Barreto F.S."/>
            <person name="Watson E.T."/>
            <person name="Lima T.G."/>
            <person name="Willett C.S."/>
            <person name="Edmands S."/>
            <person name="Li W."/>
            <person name="Burton R.S."/>
        </authorList>
    </citation>
    <scope>NUCLEOTIDE SEQUENCE [LARGE SCALE GENOMIC DNA]</scope>
    <source>
        <strain evidence="5 6">San Diego</strain>
    </source>
</reference>
<keyword evidence="2" id="KW-0488">Methylation</keyword>
<dbReference type="AlphaFoldDB" id="A0A553NWZ6"/>
<dbReference type="SUPFAM" id="SSF75620">
    <property type="entry name" value="Release factor"/>
    <property type="match status" value="1"/>
</dbReference>
<dbReference type="EMBL" id="VCGU01000009">
    <property type="protein sequence ID" value="TRY69949.1"/>
    <property type="molecule type" value="Genomic_DNA"/>
</dbReference>
<dbReference type="InterPro" id="IPR005139">
    <property type="entry name" value="PCRF"/>
</dbReference>
<keyword evidence="3" id="KW-0648">Protein biosynthesis</keyword>
<evidence type="ECO:0000256" key="1">
    <source>
        <dbReference type="ARBA" id="ARBA00010835"/>
    </source>
</evidence>
<comment type="similarity">
    <text evidence="1">Belongs to the prokaryotic/mitochondrial release factor family.</text>
</comment>
<dbReference type="Gene3D" id="3.30.160.20">
    <property type="match status" value="1"/>
</dbReference>
<proteinExistence type="inferred from homology"/>
<accession>A0A553NWZ6</accession>
<dbReference type="STRING" id="6832.A0A553NWZ6"/>
<gene>
    <name evidence="5" type="ORF">TCAL_04470</name>
</gene>
<dbReference type="PANTHER" id="PTHR43804:SF7">
    <property type="entry name" value="LD18447P"/>
    <property type="match status" value="1"/>
</dbReference>
<evidence type="ECO:0000313" key="6">
    <source>
        <dbReference type="Proteomes" id="UP000318571"/>
    </source>
</evidence>
<dbReference type="GO" id="GO:0005737">
    <property type="term" value="C:cytoplasm"/>
    <property type="evidence" value="ECO:0007669"/>
    <property type="project" value="UniProtKB-ARBA"/>
</dbReference>
<dbReference type="InterPro" id="IPR000352">
    <property type="entry name" value="Pep_chain_release_fac_I"/>
</dbReference>
<dbReference type="Gene3D" id="3.30.70.1660">
    <property type="match status" value="2"/>
</dbReference>
<dbReference type="Pfam" id="PF00472">
    <property type="entry name" value="RF-1"/>
    <property type="match status" value="1"/>
</dbReference>
<dbReference type="Pfam" id="PF03462">
    <property type="entry name" value="PCRF"/>
    <property type="match status" value="1"/>
</dbReference>
<evidence type="ECO:0000256" key="2">
    <source>
        <dbReference type="ARBA" id="ARBA00022481"/>
    </source>
</evidence>
<dbReference type="SMART" id="SM00937">
    <property type="entry name" value="PCRF"/>
    <property type="match status" value="1"/>
</dbReference>
<evidence type="ECO:0000256" key="3">
    <source>
        <dbReference type="ARBA" id="ARBA00022917"/>
    </source>
</evidence>
<dbReference type="InterPro" id="IPR050057">
    <property type="entry name" value="Prokaryotic/Mito_RF"/>
</dbReference>
<keyword evidence="6" id="KW-1185">Reference proteome</keyword>
<sequence>MCSTAPFPSDLVIPEAVIRYMDKMSRKFEIQENQAHQTAATVQFKRKFLRVRPLFEQIEAIQTEGKELHALSQEPEFHQIALKDLISLAADQQKALNNLKLQLLDPPSYDENNASVEVVPGAGGLEACLFAQEVFDMYTNYMRDNLGFNVEVVEYEKSSVGQSSKFTSTTGIQRAVATVQGQGVFRAMKYESGVHRVQRVPVTGSKNDRLQTSTCSVAVLPIPNEEDIVIRDRDLKVDFTRSSGPGGQNVNKVDSACRIVHIPTGKVAECQEDKKGLQNKKKAILKLRKALFDERYATEMDVLSRSRKSQIGNMNRNEKIRTYNYSRHMITDHRVGLSRTVPNLANFFLGNFGFGILEEFQNQLAQQDQEIAWQELLASDP</sequence>
<dbReference type="Proteomes" id="UP000318571">
    <property type="component" value="Chromosome 9"/>
</dbReference>
<name>A0A553NWZ6_TIGCA</name>
<feature type="domain" description="Peptide chain release factor" evidence="4">
    <location>
        <begin position="66"/>
        <end position="191"/>
    </location>
</feature>
<dbReference type="GO" id="GO:0003747">
    <property type="term" value="F:translation release factor activity"/>
    <property type="evidence" value="ECO:0007669"/>
    <property type="project" value="InterPro"/>
</dbReference>
<dbReference type="PANTHER" id="PTHR43804">
    <property type="entry name" value="LD18447P"/>
    <property type="match status" value="1"/>
</dbReference>